<evidence type="ECO:0000256" key="3">
    <source>
        <dbReference type="ARBA" id="ARBA00030864"/>
    </source>
</evidence>
<dbReference type="GO" id="GO:0031267">
    <property type="term" value="F:small GTPase binding"/>
    <property type="evidence" value="ECO:0007669"/>
    <property type="project" value="TreeGrafter"/>
</dbReference>
<dbReference type="Gene3D" id="1.10.472.80">
    <property type="entry name" value="Ypt/Rab-GAP domain of gyp1p, domain 3"/>
    <property type="match status" value="1"/>
</dbReference>
<accession>Q4S5H4</accession>
<comment type="similarity">
    <text evidence="1">Belongs to the small G protein signaling modulator family.</text>
</comment>
<evidence type="ECO:0000259" key="6">
    <source>
        <dbReference type="PROSITE" id="PS50086"/>
    </source>
</evidence>
<dbReference type="FunFam" id="2.30.30.40:FF:000115">
    <property type="entry name" value="Small G protein signaling modulator 3 homolog"/>
    <property type="match status" value="1"/>
</dbReference>
<evidence type="ECO:0000259" key="7">
    <source>
        <dbReference type="PROSITE" id="PS50826"/>
    </source>
</evidence>
<protein>
    <recommendedName>
        <fullName evidence="3">RUN and TBC1 domain-containing protein 3</fullName>
    </recommendedName>
</protein>
<dbReference type="SMART" id="SM00164">
    <property type="entry name" value="TBC"/>
    <property type="match status" value="1"/>
</dbReference>
<organism evidence="8">
    <name type="scientific">Tetraodon nigroviridis</name>
    <name type="common">Spotted green pufferfish</name>
    <name type="synonym">Chelonodon nigroviridis</name>
    <dbReference type="NCBI Taxonomy" id="99883"/>
    <lineage>
        <taxon>Eukaryota</taxon>
        <taxon>Metazoa</taxon>
        <taxon>Chordata</taxon>
        <taxon>Craniata</taxon>
        <taxon>Vertebrata</taxon>
        <taxon>Euteleostomi</taxon>
        <taxon>Actinopterygii</taxon>
        <taxon>Neopterygii</taxon>
        <taxon>Teleostei</taxon>
        <taxon>Neoteleostei</taxon>
        <taxon>Acanthomorphata</taxon>
        <taxon>Eupercaria</taxon>
        <taxon>Tetraodontiformes</taxon>
        <taxon>Tetradontoidea</taxon>
        <taxon>Tetraodontidae</taxon>
        <taxon>Tetraodon</taxon>
    </lineage>
</organism>
<keyword evidence="2 4" id="KW-0728">SH3 domain</keyword>
<evidence type="ECO:0000256" key="2">
    <source>
        <dbReference type="ARBA" id="ARBA00022443"/>
    </source>
</evidence>
<sequence>SGTYTPAPGGPFSALTPSMWPQDILARYHQVRRSCCVAHVQPVVVSRIGPRLTLVCSSGGGKSKSWLGTNGSPQREDPQQRLRWQAHLEFTHNHTVGDLTWDLIEPVLARSERLHTLVLGGIPHSMRPQLWMRLSGALQKKRTSEISYREIIKNSSNEDTTVAKQIEKDLLRTMPSNACFSSLTSVGVPRLRRVLRGLAWLYPDIGYCQGTGMVVSCLLLFLEEEDALWMMCALIEDLLPPSYFSSTLLGIQTDQRVLRQLIVQYLPALDRLLQEHDIGGDDVLPLHELLGGSIETEPSVRFFLLLSSELSLITLHWFLTSFASVVDIRLLLRIWDLLFYQGSLVLFQITLGMLKIQEEELISSENSASIFNTLSDLPSQLRDGAELLGEAMRLAGTLSQETLEAQRHKHLSYLLSEQTQLNNGSSVPLNTNLNKVVRRQSLHRRSTLSSLLFGEDEADSLKSKNIKQTELVAALREAIAHTAEHFHCLDPHHSSTDLTPDYSMESHQRDHENFLVVSRNRRRRAKALLDFERHDDDELGFRKNDIITIISQKDEHCWVGELNGLRGWFPAKFVEILDERSKEYSLAGDDSVTEAVTDLVRGALCPALKAIFQHGLKKPSILGGPCHPWLFIEEVGQLTLAQSSRITSLIVQLVSSQAASREVERDFNSVYSRLVLCKTYRLDEDGKVLTPEELLYRAVQSVNMSHDLAHAQMDIKFRSLVCVGLNEQVLHLWLEVLCSSVAAVEKWYHPWSFLRSPGWVQIKCELRVLSKFAFSLSQDCELPEKKEEKEQRPLKEGVQDMLVKHHLFSWDIDG</sequence>
<evidence type="ECO:0000256" key="1">
    <source>
        <dbReference type="ARBA" id="ARBA00006296"/>
    </source>
</evidence>
<reference evidence="8" key="2">
    <citation type="submission" date="2004-02" db="EMBL/GenBank/DDBJ databases">
        <authorList>
            <consortium name="Genoscope"/>
            <consortium name="Whitehead Institute Centre for Genome Research"/>
        </authorList>
    </citation>
    <scope>NUCLEOTIDE SEQUENCE</scope>
</reference>
<reference evidence="8" key="1">
    <citation type="journal article" date="2004" name="Nature">
        <title>Genome duplication in the teleost fish Tetraodon nigroviridis reveals the early vertebrate proto-karyotype.</title>
        <authorList>
            <person name="Jaillon O."/>
            <person name="Aury J.-M."/>
            <person name="Brunet F."/>
            <person name="Petit J.-L."/>
            <person name="Stange-Thomann N."/>
            <person name="Mauceli E."/>
            <person name="Bouneau L."/>
            <person name="Fischer C."/>
            <person name="Ozouf-Costaz C."/>
            <person name="Bernot A."/>
            <person name="Nicaud S."/>
            <person name="Jaffe D."/>
            <person name="Fisher S."/>
            <person name="Lutfalla G."/>
            <person name="Dossat C."/>
            <person name="Segurens B."/>
            <person name="Dasilva C."/>
            <person name="Salanoubat M."/>
            <person name="Levy M."/>
            <person name="Boudet N."/>
            <person name="Castellano S."/>
            <person name="Anthouard V."/>
            <person name="Jubin C."/>
            <person name="Castelli V."/>
            <person name="Katinka M."/>
            <person name="Vacherie B."/>
            <person name="Biemont C."/>
            <person name="Skalli Z."/>
            <person name="Cattolico L."/>
            <person name="Poulain J."/>
            <person name="De Berardinis V."/>
            <person name="Cruaud C."/>
            <person name="Duprat S."/>
            <person name="Brottier P."/>
            <person name="Coutanceau J.-P."/>
            <person name="Gouzy J."/>
            <person name="Parra G."/>
            <person name="Lardier G."/>
            <person name="Chapple C."/>
            <person name="McKernan K.J."/>
            <person name="McEwan P."/>
            <person name="Bosak S."/>
            <person name="Kellis M."/>
            <person name="Volff J.-N."/>
            <person name="Guigo R."/>
            <person name="Zody M.C."/>
            <person name="Mesirov J."/>
            <person name="Lindblad-Toh K."/>
            <person name="Birren B."/>
            <person name="Nusbaum C."/>
            <person name="Kahn D."/>
            <person name="Robinson-Rechavi M."/>
            <person name="Laudet V."/>
            <person name="Schachter V."/>
            <person name="Quetier F."/>
            <person name="Saurin W."/>
            <person name="Scarpelli C."/>
            <person name="Wincker P."/>
            <person name="Lander E.S."/>
            <person name="Weissenbach J."/>
            <person name="Roest Crollius H."/>
        </authorList>
    </citation>
    <scope>NUCLEOTIDE SEQUENCE [LARGE SCALE GENOMIC DNA]</scope>
</reference>
<dbReference type="InterPro" id="IPR004012">
    <property type="entry name" value="Run_dom"/>
</dbReference>
<evidence type="ECO:0000256" key="4">
    <source>
        <dbReference type="PROSITE-ProRule" id="PRU00192"/>
    </source>
</evidence>
<dbReference type="InterPro" id="IPR037213">
    <property type="entry name" value="Run_dom_sf"/>
</dbReference>
<dbReference type="InterPro" id="IPR035833">
    <property type="entry name" value="SGSM3_SH3"/>
</dbReference>
<dbReference type="SUPFAM" id="SSF47923">
    <property type="entry name" value="Ypt/Rab-GAP domain of gyp1p"/>
    <property type="match status" value="2"/>
</dbReference>
<feature type="domain" description="Rab-GAP TBC" evidence="6">
    <location>
        <begin position="121"/>
        <end position="342"/>
    </location>
</feature>
<dbReference type="Pfam" id="PF02759">
    <property type="entry name" value="RUN"/>
    <property type="match status" value="1"/>
</dbReference>
<feature type="non-terminal residue" evidence="8">
    <location>
        <position position="1"/>
    </location>
</feature>
<dbReference type="Pfam" id="PF00018">
    <property type="entry name" value="SH3_1"/>
    <property type="match status" value="1"/>
</dbReference>
<proteinExistence type="inferred from homology"/>
<dbReference type="FunFam" id="1.10.8.270:FF:000013">
    <property type="entry name" value="Small G protein signaling modulator 3"/>
    <property type="match status" value="1"/>
</dbReference>
<dbReference type="InterPro" id="IPR000195">
    <property type="entry name" value="Rab-GAP-TBC_dom"/>
</dbReference>
<gene>
    <name evidence="8" type="ORF">GSTENG00023737001</name>
</gene>
<dbReference type="FunFam" id="1.10.472.80:FF:000012">
    <property type="entry name" value="Small G protein signaling modulator 3"/>
    <property type="match status" value="1"/>
</dbReference>
<dbReference type="PANTHER" id="PTHR47219">
    <property type="entry name" value="RAB GTPASE-ACTIVATING PROTEIN 1-LIKE"/>
    <property type="match status" value="1"/>
</dbReference>
<dbReference type="SMART" id="SM00593">
    <property type="entry name" value="RUN"/>
    <property type="match status" value="1"/>
</dbReference>
<dbReference type="KEGG" id="tng:GSTEN00023737G001"/>
<dbReference type="Gene3D" id="1.10.8.270">
    <property type="entry name" value="putative rabgap domain of human tbc1 domain family member 14 like domains"/>
    <property type="match status" value="1"/>
</dbReference>
<dbReference type="InterPro" id="IPR001452">
    <property type="entry name" value="SH3_domain"/>
</dbReference>
<feature type="domain" description="SH3" evidence="5">
    <location>
        <begin position="520"/>
        <end position="579"/>
    </location>
</feature>
<dbReference type="Pfam" id="PF00566">
    <property type="entry name" value="RabGAP-TBC"/>
    <property type="match status" value="2"/>
</dbReference>
<dbReference type="GO" id="GO:0005096">
    <property type="term" value="F:GTPase activator activity"/>
    <property type="evidence" value="ECO:0007669"/>
    <property type="project" value="TreeGrafter"/>
</dbReference>
<dbReference type="Gene3D" id="1.20.58.900">
    <property type="match status" value="1"/>
</dbReference>
<dbReference type="PROSITE" id="PS50002">
    <property type="entry name" value="SH3"/>
    <property type="match status" value="1"/>
</dbReference>
<dbReference type="CDD" id="cd17688">
    <property type="entry name" value="RUN_SGSM3"/>
    <property type="match status" value="1"/>
</dbReference>
<dbReference type="EMBL" id="CAAE01014730">
    <property type="protein sequence ID" value="CAG04108.1"/>
    <property type="molecule type" value="Genomic_DNA"/>
</dbReference>
<name>Q4S5H4_TETNG</name>
<dbReference type="SUPFAM" id="SSF50044">
    <property type="entry name" value="SH3-domain"/>
    <property type="match status" value="1"/>
</dbReference>
<dbReference type="PANTHER" id="PTHR47219:SF13">
    <property type="entry name" value="RUN AND TBC1 DOMAIN-CONTAINING PROTEIN 3"/>
    <property type="match status" value="1"/>
</dbReference>
<dbReference type="SUPFAM" id="SSF140741">
    <property type="entry name" value="RUN domain-like"/>
    <property type="match status" value="1"/>
</dbReference>
<dbReference type="InterPro" id="IPR050302">
    <property type="entry name" value="Rab_GAP_TBC_domain"/>
</dbReference>
<comment type="caution">
    <text evidence="8">The sequence shown here is derived from an EMBL/GenBank/DDBJ whole genome shotgun (WGS) entry which is preliminary data.</text>
</comment>
<evidence type="ECO:0000259" key="5">
    <source>
        <dbReference type="PROSITE" id="PS50002"/>
    </source>
</evidence>
<evidence type="ECO:0000313" key="8">
    <source>
        <dbReference type="EMBL" id="CAG04108.1"/>
    </source>
</evidence>
<dbReference type="AlphaFoldDB" id="Q4S5H4"/>
<dbReference type="InterPro" id="IPR036028">
    <property type="entry name" value="SH3-like_dom_sf"/>
</dbReference>
<dbReference type="CDD" id="cd11813">
    <property type="entry name" value="SH3_SGSM3"/>
    <property type="match status" value="1"/>
</dbReference>
<feature type="domain" description="RUN" evidence="7">
    <location>
        <begin position="595"/>
        <end position="781"/>
    </location>
</feature>
<dbReference type="OrthoDB" id="44736at2759"/>
<dbReference type="PROSITE" id="PS50086">
    <property type="entry name" value="TBC_RABGAP"/>
    <property type="match status" value="1"/>
</dbReference>
<dbReference type="InterPro" id="IPR035969">
    <property type="entry name" value="Rab-GAP_TBC_sf"/>
</dbReference>
<dbReference type="PROSITE" id="PS50826">
    <property type="entry name" value="RUN"/>
    <property type="match status" value="1"/>
</dbReference>
<dbReference type="SMART" id="SM00326">
    <property type="entry name" value="SH3"/>
    <property type="match status" value="1"/>
</dbReference>